<comment type="caution">
    <text evidence="1">The sequence shown here is derived from an EMBL/GenBank/DDBJ whole genome shotgun (WGS) entry which is preliminary data.</text>
</comment>
<gene>
    <name evidence="1" type="ORF">ESB00_17935</name>
</gene>
<evidence type="ECO:0000313" key="2">
    <source>
        <dbReference type="Proteomes" id="UP000290218"/>
    </source>
</evidence>
<protein>
    <recommendedName>
        <fullName evidence="3">Methyltransferase</fullName>
    </recommendedName>
</protein>
<dbReference type="SUPFAM" id="SSF53335">
    <property type="entry name" value="S-adenosyl-L-methionine-dependent methyltransferases"/>
    <property type="match status" value="1"/>
</dbReference>
<dbReference type="PANTHER" id="PTHR40036:SF1">
    <property type="entry name" value="MACROCIN O-METHYLTRANSFERASE"/>
    <property type="match status" value="1"/>
</dbReference>
<sequence>MTNSRWEIFWDGLAKRLMFRSPLRPYLLYKYRYAFTPAQLARLTTLATEAAAAPGDFCEIGCYRGYTTVFLNKHLDAIAPGKRYWAIDTFGGFVATDVAHETDMRGKTGREERRALDKFTVNSRAMFEATLRQNGITRVSTHAAAVQDFSFPAGTQLSFVLLDVDLYLPTVAGLAKVWPLLAPGGLIVVDDCQADHVYDGSRQAVQEFCAKHGVAPELVETKLAVLRKPRA</sequence>
<dbReference type="AlphaFoldDB" id="A0A4Q1C571"/>
<dbReference type="Pfam" id="PF05711">
    <property type="entry name" value="TylF"/>
    <property type="match status" value="1"/>
</dbReference>
<reference evidence="1 2" key="1">
    <citation type="submission" date="2019-01" db="EMBL/GenBank/DDBJ databases">
        <title>Lacunisphaera sp. strain TWA-58.</title>
        <authorList>
            <person name="Chen W.-M."/>
        </authorList>
    </citation>
    <scope>NUCLEOTIDE SEQUENCE [LARGE SCALE GENOMIC DNA]</scope>
    <source>
        <strain evidence="1 2">TWA-58</strain>
    </source>
</reference>
<dbReference type="EMBL" id="SDHX01000002">
    <property type="protein sequence ID" value="RXK53572.1"/>
    <property type="molecule type" value="Genomic_DNA"/>
</dbReference>
<dbReference type="RefSeq" id="WP_129049383.1">
    <property type="nucleotide sequence ID" value="NZ_SDHX01000002.1"/>
</dbReference>
<dbReference type="PANTHER" id="PTHR40036">
    <property type="entry name" value="MACROCIN O-METHYLTRANSFERASE"/>
    <property type="match status" value="1"/>
</dbReference>
<evidence type="ECO:0000313" key="1">
    <source>
        <dbReference type="EMBL" id="RXK53572.1"/>
    </source>
</evidence>
<evidence type="ECO:0008006" key="3">
    <source>
        <dbReference type="Google" id="ProtNLM"/>
    </source>
</evidence>
<proteinExistence type="predicted"/>
<dbReference type="Proteomes" id="UP000290218">
    <property type="component" value="Unassembled WGS sequence"/>
</dbReference>
<organism evidence="1 2">
    <name type="scientific">Oleiharenicola lentus</name>
    <dbReference type="NCBI Taxonomy" id="2508720"/>
    <lineage>
        <taxon>Bacteria</taxon>
        <taxon>Pseudomonadati</taxon>
        <taxon>Verrucomicrobiota</taxon>
        <taxon>Opitutia</taxon>
        <taxon>Opitutales</taxon>
        <taxon>Opitutaceae</taxon>
        <taxon>Oleiharenicola</taxon>
    </lineage>
</organism>
<dbReference type="OrthoDB" id="460413at2"/>
<dbReference type="Gene3D" id="3.40.50.150">
    <property type="entry name" value="Vaccinia Virus protein VP39"/>
    <property type="match status" value="1"/>
</dbReference>
<dbReference type="InterPro" id="IPR029063">
    <property type="entry name" value="SAM-dependent_MTases_sf"/>
</dbReference>
<accession>A0A4Q1C571</accession>
<keyword evidence="2" id="KW-1185">Reference proteome</keyword>
<dbReference type="InterPro" id="IPR008884">
    <property type="entry name" value="TylF_MeTrfase"/>
</dbReference>
<name>A0A4Q1C571_9BACT</name>